<accession>A0A084XV76</accession>
<dbReference type="STRING" id="1457154.CAPSK01_004259"/>
<evidence type="ECO:0000313" key="2">
    <source>
        <dbReference type="Proteomes" id="UP000019812"/>
    </source>
</evidence>
<dbReference type="AlphaFoldDB" id="A0A084XV76"/>
<protein>
    <recommendedName>
        <fullName evidence="3">Phosphoglycolate phosphatase</fullName>
    </recommendedName>
</protein>
<name>A0A084XV76_9PROT</name>
<reference evidence="1 2" key="1">
    <citation type="submission" date="2014-07" db="EMBL/GenBank/DDBJ databases">
        <title>Expanding our view of genomic diversity in Candidatus Accumulibacter clades.</title>
        <authorList>
            <person name="Skennerton C.T."/>
            <person name="Barr J.J."/>
            <person name="Slater F.R."/>
            <person name="Bond P.L."/>
            <person name="Tyson G.W."/>
        </authorList>
    </citation>
    <scope>NUCLEOTIDE SEQUENCE [LARGE SCALE GENOMIC DNA]</scope>
    <source>
        <strain evidence="2">SK-01</strain>
    </source>
</reference>
<evidence type="ECO:0008006" key="3">
    <source>
        <dbReference type="Google" id="ProtNLM"/>
    </source>
</evidence>
<evidence type="ECO:0000313" key="1">
    <source>
        <dbReference type="EMBL" id="KFB66370.1"/>
    </source>
</evidence>
<dbReference type="Proteomes" id="UP000019812">
    <property type="component" value="Unassembled WGS sequence"/>
</dbReference>
<gene>
    <name evidence="1" type="ORF">CAPSK01_004259</name>
</gene>
<comment type="caution">
    <text evidence="1">The sequence shown here is derived from an EMBL/GenBank/DDBJ whole genome shotgun (WGS) entry which is preliminary data.</text>
</comment>
<sequence length="39" mass="4125">MATVAVRYGYLGDGDPIEAWGADHLVEDAREIAALAGIH</sequence>
<dbReference type="EMBL" id="JDSS02000043">
    <property type="protein sequence ID" value="KFB66370.1"/>
    <property type="molecule type" value="Genomic_DNA"/>
</dbReference>
<organism evidence="1 2">
    <name type="scientific">Candidatus Accumulibacter vicinus</name>
    <dbReference type="NCBI Taxonomy" id="2954382"/>
    <lineage>
        <taxon>Bacteria</taxon>
        <taxon>Pseudomonadati</taxon>
        <taxon>Pseudomonadota</taxon>
        <taxon>Betaproteobacteria</taxon>
        <taxon>Candidatus Accumulibacter</taxon>
    </lineage>
</organism>
<proteinExistence type="predicted"/>